<protein>
    <submittedName>
        <fullName evidence="4">Zinc finger MYM-type protein 1-like</fullName>
    </submittedName>
</protein>
<dbReference type="Proteomes" id="UP000694867">
    <property type="component" value="Unplaced"/>
</dbReference>
<dbReference type="PANTHER" id="PTHR45749:SF21">
    <property type="entry name" value="DUF4371 DOMAIN-CONTAINING PROTEIN"/>
    <property type="match status" value="1"/>
</dbReference>
<evidence type="ECO:0000259" key="2">
    <source>
        <dbReference type="Pfam" id="PF14291"/>
    </source>
</evidence>
<dbReference type="GO" id="GO:0046983">
    <property type="term" value="F:protein dimerization activity"/>
    <property type="evidence" value="ECO:0007669"/>
    <property type="project" value="InterPro"/>
</dbReference>
<evidence type="ECO:0000259" key="1">
    <source>
        <dbReference type="Pfam" id="PF05699"/>
    </source>
</evidence>
<dbReference type="InterPro" id="IPR025398">
    <property type="entry name" value="DUF4371"/>
</dbReference>
<dbReference type="AlphaFoldDB" id="A0AAJ7P9E7"/>
<dbReference type="InterPro" id="IPR008906">
    <property type="entry name" value="HATC_C_dom"/>
</dbReference>
<reference evidence="4" key="1">
    <citation type="submission" date="2025-08" db="UniProtKB">
        <authorList>
            <consortium name="RefSeq"/>
        </authorList>
    </citation>
    <scope>IDENTIFICATION</scope>
</reference>
<keyword evidence="3" id="KW-1185">Reference proteome</keyword>
<name>A0AAJ7P9E7_9ACAR</name>
<evidence type="ECO:0000313" key="3">
    <source>
        <dbReference type="Proteomes" id="UP000694867"/>
    </source>
</evidence>
<dbReference type="KEGG" id="goe:100901444"/>
<dbReference type="InterPro" id="IPR012337">
    <property type="entry name" value="RNaseH-like_sf"/>
</dbReference>
<dbReference type="RefSeq" id="XP_018494653.1">
    <property type="nucleotide sequence ID" value="XM_018639137.1"/>
</dbReference>
<gene>
    <name evidence="4" type="primary">LOC100901444</name>
</gene>
<accession>A0AAJ7P9E7</accession>
<dbReference type="Pfam" id="PF05699">
    <property type="entry name" value="Dimer_Tnp_hAT"/>
    <property type="match status" value="1"/>
</dbReference>
<feature type="domain" description="DUF4371" evidence="2">
    <location>
        <begin position="15"/>
        <end position="214"/>
    </location>
</feature>
<evidence type="ECO:0000313" key="4">
    <source>
        <dbReference type="RefSeq" id="XP_018494653.1"/>
    </source>
</evidence>
<feature type="domain" description="HAT C-terminal dimerisation" evidence="1">
    <location>
        <begin position="506"/>
        <end position="580"/>
    </location>
</feature>
<dbReference type="SUPFAM" id="SSF53098">
    <property type="entry name" value="Ribonuclease H-like"/>
    <property type="match status" value="1"/>
</dbReference>
<dbReference type="PANTHER" id="PTHR45749">
    <property type="match status" value="1"/>
</dbReference>
<dbReference type="Pfam" id="PF14291">
    <property type="entry name" value="DUF4371"/>
    <property type="match status" value="1"/>
</dbReference>
<proteinExistence type="predicted"/>
<sequence>MRMRLEKNATIDDHRRRQIEMETEKLEAVLQRLLDIVKYLAKQNQAFRGHFEQQKYDSDFGGDSSRGNFLELVHLVAKYDPVLREHLVRVQLSKSRQLTYLSNRTQNKFIEKLGERVRQKIIERVKTAKYFTMIFDSTPDLSHKDQTSQVLRYVILDGKEVKVTESFVGFIETEKKDAAGITSMILQSLEKDGLDIQHCRGQAYDNAAVMSGHRSGVQKRIRDINPGAEFVACSNHSLNLAGVHAASASVRSVSFFGVIEKLFCFFSSSTHRWSALTAVAGSLKRLIETRWSARGDAVGSVKKHYLGIIGVLEKLTTEVENAATRGDAAVLLGALQTHHFLVFLNLWDPVLREINSTQCYLQTKGLDLHQCDLRLRALEFFLTQNRDTLVEEALTMAEKTCGELEIPLSKPTRRNDASLSYSQEIRRDMYASMDRITQEVKSRFNQIHSIAEKYEFLIPRNLLNADYLCTLEEHSKDIDLELFVFERVRLQTLVASADDEEQAQIRTKGPFELLQFIQRYALGSSLPNIVVLLRIFLTLAISVASCERSFSKLKLIKNHLRSTMGASRLNSLAILSIEHKLTDEIDFEDVIQEFAENYARYSSNDRRLI</sequence>
<dbReference type="GeneID" id="100901444"/>
<organism evidence="3 4">
    <name type="scientific">Galendromus occidentalis</name>
    <name type="common">western predatory mite</name>
    <dbReference type="NCBI Taxonomy" id="34638"/>
    <lineage>
        <taxon>Eukaryota</taxon>
        <taxon>Metazoa</taxon>
        <taxon>Ecdysozoa</taxon>
        <taxon>Arthropoda</taxon>
        <taxon>Chelicerata</taxon>
        <taxon>Arachnida</taxon>
        <taxon>Acari</taxon>
        <taxon>Parasitiformes</taxon>
        <taxon>Mesostigmata</taxon>
        <taxon>Gamasina</taxon>
        <taxon>Phytoseioidea</taxon>
        <taxon>Phytoseiidae</taxon>
        <taxon>Typhlodrominae</taxon>
        <taxon>Galendromus</taxon>
    </lineage>
</organism>